<protein>
    <submittedName>
        <fullName evidence="8">Uncharacterized protein</fullName>
    </submittedName>
</protein>
<organism evidence="8 9">
    <name type="scientific">Galdieria partita</name>
    <dbReference type="NCBI Taxonomy" id="83374"/>
    <lineage>
        <taxon>Eukaryota</taxon>
        <taxon>Rhodophyta</taxon>
        <taxon>Bangiophyceae</taxon>
        <taxon>Galdieriales</taxon>
        <taxon>Galdieriaceae</taxon>
        <taxon>Galdieria</taxon>
    </lineage>
</organism>
<evidence type="ECO:0000256" key="3">
    <source>
        <dbReference type="ARBA" id="ARBA00022737"/>
    </source>
</evidence>
<dbReference type="AlphaFoldDB" id="A0A9C7UUE0"/>
<dbReference type="InterPro" id="IPR019775">
    <property type="entry name" value="WD40_repeat_CS"/>
</dbReference>
<reference evidence="8" key="2">
    <citation type="submission" date="2022-01" db="EMBL/GenBank/DDBJ databases">
        <authorList>
            <person name="Hirooka S."/>
            <person name="Miyagishima S.Y."/>
        </authorList>
    </citation>
    <scope>NUCLEOTIDE SEQUENCE</scope>
    <source>
        <strain evidence="8">NBRC 102759</strain>
    </source>
</reference>
<comment type="caution">
    <text evidence="8">The sequence shown here is derived from an EMBL/GenBank/DDBJ whole genome shotgun (WGS) entry which is preliminary data.</text>
</comment>
<dbReference type="SMART" id="SM00320">
    <property type="entry name" value="WD40"/>
    <property type="match status" value="5"/>
</dbReference>
<feature type="repeat" description="WD" evidence="6">
    <location>
        <begin position="154"/>
        <end position="188"/>
    </location>
</feature>
<gene>
    <name evidence="7" type="ORF">GpartN1_g7329.t1</name>
    <name evidence="8" type="ORF">GpartN1_g7642.t1</name>
</gene>
<dbReference type="PROSITE" id="PS50082">
    <property type="entry name" value="WD_REPEATS_2"/>
    <property type="match status" value="2"/>
</dbReference>
<proteinExistence type="inferred from homology"/>
<keyword evidence="9" id="KW-1185">Reference proteome</keyword>
<evidence type="ECO:0000256" key="1">
    <source>
        <dbReference type="ARBA" id="ARBA00008075"/>
    </source>
</evidence>
<feature type="repeat" description="WD" evidence="6">
    <location>
        <begin position="108"/>
        <end position="150"/>
    </location>
</feature>
<keyword evidence="5" id="KW-0804">Transcription</keyword>
<evidence type="ECO:0000313" key="9">
    <source>
        <dbReference type="Proteomes" id="UP001061958"/>
    </source>
</evidence>
<dbReference type="Gene3D" id="2.130.10.10">
    <property type="entry name" value="YVTN repeat-like/Quinoprotein amine dehydrogenase"/>
    <property type="match status" value="1"/>
</dbReference>
<evidence type="ECO:0000256" key="6">
    <source>
        <dbReference type="PROSITE-ProRule" id="PRU00221"/>
    </source>
</evidence>
<dbReference type="Pfam" id="PF00400">
    <property type="entry name" value="WD40"/>
    <property type="match status" value="3"/>
</dbReference>
<keyword evidence="3" id="KW-0677">Repeat</keyword>
<evidence type="ECO:0000256" key="2">
    <source>
        <dbReference type="ARBA" id="ARBA00022574"/>
    </source>
</evidence>
<dbReference type="InterPro" id="IPR001680">
    <property type="entry name" value="WD40_rpt"/>
</dbReference>
<dbReference type="OrthoDB" id="7318948at2759"/>
<dbReference type="EMBL" id="BQMJ01000070">
    <property type="protein sequence ID" value="GJQ15538.1"/>
    <property type="molecule type" value="Genomic_DNA"/>
</dbReference>
<dbReference type="InterPro" id="IPR051243">
    <property type="entry name" value="PcG_WD-repeat"/>
</dbReference>
<keyword evidence="4" id="KW-0805">Transcription regulation</keyword>
<reference evidence="8" key="1">
    <citation type="journal article" date="2022" name="Proc. Natl. Acad. Sci. U.S.A.">
        <title>Life cycle and functional genomics of the unicellular red alga Galdieria for elucidating algal and plant evolution and industrial use.</title>
        <authorList>
            <person name="Hirooka S."/>
            <person name="Itabashi T."/>
            <person name="Ichinose T.M."/>
            <person name="Onuma R."/>
            <person name="Fujiwara T."/>
            <person name="Yamashita S."/>
            <person name="Jong L.W."/>
            <person name="Tomita R."/>
            <person name="Iwane A.H."/>
            <person name="Miyagishima S.Y."/>
        </authorList>
    </citation>
    <scope>NUCLEOTIDE SEQUENCE</scope>
    <source>
        <strain evidence="8">NBRC 102759</strain>
    </source>
</reference>
<evidence type="ECO:0000313" key="8">
    <source>
        <dbReference type="EMBL" id="GJQ15851.1"/>
    </source>
</evidence>
<dbReference type="InterPro" id="IPR020472">
    <property type="entry name" value="WD40_PAC1"/>
</dbReference>
<accession>A0A9C7UUE0</accession>
<sequence>MSHFVPTVSVKIGATLVPLRGVSFCPFPTQEGFYFAVCGSRYVCVCLAKSNGETVIVQSYSDEDEKEAFYCCAWTLIKDTTEVLLLAAGEKGIVRIINVSQGTVERSLVGHGQMINCIAVHPRDGSLVASASDDESARLWNIRTGAMVAIFAGHQGHRGGVLYVDFDMLGEKMVTCGKDKGVKIWELKHCEHEIETSHRCADMQSPDGYSTYDESHKRKRLFRTRFVQFPLFSTFLLHDNFVDCAMFVGQLIVSKSTSNRILLWQPQADDAALLPWNNQYTVLADFPLPHSEEWFIRFGMNLNRTLLAAGNTQGTIRIWNIDELRSTPMEQLSIPTKQAVAQCAFSPDSHIFIAACLDGKFYRWDLQQNTD</sequence>
<dbReference type="Proteomes" id="UP001061958">
    <property type="component" value="Unassembled WGS sequence"/>
</dbReference>
<evidence type="ECO:0000256" key="5">
    <source>
        <dbReference type="ARBA" id="ARBA00023163"/>
    </source>
</evidence>
<dbReference type="InterPro" id="IPR036322">
    <property type="entry name" value="WD40_repeat_dom_sf"/>
</dbReference>
<evidence type="ECO:0000313" key="7">
    <source>
        <dbReference type="EMBL" id="GJQ15538.1"/>
    </source>
</evidence>
<name>A0A9C7UUE0_9RHOD</name>
<dbReference type="EMBL" id="BQMJ01000076">
    <property type="protein sequence ID" value="GJQ15851.1"/>
    <property type="molecule type" value="Genomic_DNA"/>
</dbReference>
<dbReference type="PROSITE" id="PS00678">
    <property type="entry name" value="WD_REPEATS_1"/>
    <property type="match status" value="2"/>
</dbReference>
<dbReference type="PANTHER" id="PTHR10253">
    <property type="entry name" value="POLYCOMB PROTEIN"/>
    <property type="match status" value="1"/>
</dbReference>
<dbReference type="SUPFAM" id="SSF50978">
    <property type="entry name" value="WD40 repeat-like"/>
    <property type="match status" value="1"/>
</dbReference>
<comment type="similarity">
    <text evidence="1">Belongs to the WD repeat ESC family.</text>
</comment>
<dbReference type="PRINTS" id="PR00320">
    <property type="entry name" value="GPROTEINBRPT"/>
</dbReference>
<dbReference type="PROSITE" id="PS50294">
    <property type="entry name" value="WD_REPEATS_REGION"/>
    <property type="match status" value="2"/>
</dbReference>
<keyword evidence="2 6" id="KW-0853">WD repeat</keyword>
<evidence type="ECO:0000256" key="4">
    <source>
        <dbReference type="ARBA" id="ARBA00023015"/>
    </source>
</evidence>
<dbReference type="InterPro" id="IPR015943">
    <property type="entry name" value="WD40/YVTN_repeat-like_dom_sf"/>
</dbReference>